<dbReference type="Gene3D" id="3.30.700.10">
    <property type="entry name" value="Glycoprotein, Type 4 Pilin"/>
    <property type="match status" value="1"/>
</dbReference>
<comment type="caution">
    <text evidence="2">The sequence shown here is derived from an EMBL/GenBank/DDBJ whole genome shotgun (WGS) entry which is preliminary data.</text>
</comment>
<gene>
    <name evidence="2" type="ORF">EDC23_0210</name>
</gene>
<keyword evidence="1" id="KW-0812">Transmembrane</keyword>
<dbReference type="InterPro" id="IPR045584">
    <property type="entry name" value="Pilin-like"/>
</dbReference>
<keyword evidence="3" id="KW-1185">Reference proteome</keyword>
<sequence>MNVSNNRAGAGPRSVTDPMRPFAQRHRGFTLVELIAVIIIIGILAVVLIPRFIDRGSVTPGAAQAQVIAAARHAQQLAMNNGGNVLFATDNSNKRVTITHGGSGSPMTIDLPDDITITAANISYDSLGDAHDSSGALSGPLTLSIANGITRQVCIETTGYAHGC</sequence>
<dbReference type="EMBL" id="SOQX01000001">
    <property type="protein sequence ID" value="TDY03839.1"/>
    <property type="molecule type" value="Genomic_DNA"/>
</dbReference>
<dbReference type="SUPFAM" id="SSF54523">
    <property type="entry name" value="Pili subunits"/>
    <property type="match status" value="1"/>
</dbReference>
<evidence type="ECO:0000256" key="1">
    <source>
        <dbReference type="SAM" id="Phobius"/>
    </source>
</evidence>
<dbReference type="NCBIfam" id="TIGR02532">
    <property type="entry name" value="IV_pilin_GFxxxE"/>
    <property type="match status" value="1"/>
</dbReference>
<dbReference type="AlphaFoldDB" id="A0A4R8J0Z0"/>
<keyword evidence="1" id="KW-0472">Membrane</keyword>
<keyword evidence="1" id="KW-1133">Transmembrane helix</keyword>
<organism evidence="2 3">
    <name type="scientific">Thiohalophilus thiocyanatoxydans</name>
    <dbReference type="NCBI Taxonomy" id="381308"/>
    <lineage>
        <taxon>Bacteria</taxon>
        <taxon>Pseudomonadati</taxon>
        <taxon>Pseudomonadota</taxon>
        <taxon>Gammaproteobacteria</taxon>
        <taxon>Thiohalomonadales</taxon>
        <taxon>Thiohalophilaceae</taxon>
        <taxon>Thiohalophilus</taxon>
    </lineage>
</organism>
<dbReference type="Pfam" id="PF07963">
    <property type="entry name" value="N_methyl"/>
    <property type="match status" value="1"/>
</dbReference>
<reference evidence="2 3" key="1">
    <citation type="submission" date="2019-03" db="EMBL/GenBank/DDBJ databases">
        <title>Genomic Encyclopedia of Type Strains, Phase IV (KMG-IV): sequencing the most valuable type-strain genomes for metagenomic binning, comparative biology and taxonomic classification.</title>
        <authorList>
            <person name="Goeker M."/>
        </authorList>
    </citation>
    <scope>NUCLEOTIDE SEQUENCE [LARGE SCALE GENOMIC DNA]</scope>
    <source>
        <strain evidence="2 3">DSM 16326</strain>
    </source>
</reference>
<name>A0A4R8J0Z0_9GAMM</name>
<dbReference type="RefSeq" id="WP_134080412.1">
    <property type="nucleotide sequence ID" value="NZ_SOQX01000001.1"/>
</dbReference>
<protein>
    <submittedName>
        <fullName evidence="2">MSHA pilin protein MshC</fullName>
    </submittedName>
</protein>
<proteinExistence type="predicted"/>
<evidence type="ECO:0000313" key="2">
    <source>
        <dbReference type="EMBL" id="TDY03839.1"/>
    </source>
</evidence>
<accession>A0A4R8J0Z0</accession>
<dbReference type="PROSITE" id="PS00409">
    <property type="entry name" value="PROKAR_NTER_METHYL"/>
    <property type="match status" value="1"/>
</dbReference>
<evidence type="ECO:0000313" key="3">
    <source>
        <dbReference type="Proteomes" id="UP000294914"/>
    </source>
</evidence>
<dbReference type="Proteomes" id="UP000294914">
    <property type="component" value="Unassembled WGS sequence"/>
</dbReference>
<dbReference type="InterPro" id="IPR012902">
    <property type="entry name" value="N_methyl_site"/>
</dbReference>
<dbReference type="OrthoDB" id="5873580at2"/>
<feature type="transmembrane region" description="Helical" evidence="1">
    <location>
        <begin position="28"/>
        <end position="49"/>
    </location>
</feature>